<dbReference type="InterPro" id="IPR045596">
    <property type="entry name" value="DUF6459"/>
</dbReference>
<dbReference type="KEGG" id="ahw:NCTC11636_02407"/>
<feature type="region of interest" description="Disordered" evidence="1">
    <location>
        <begin position="1"/>
        <end position="87"/>
    </location>
</feature>
<name>A0A448HJM7_9ACTO</name>
<organism evidence="2 3">
    <name type="scientific">Actinomyces howellii</name>
    <dbReference type="NCBI Taxonomy" id="52771"/>
    <lineage>
        <taxon>Bacteria</taxon>
        <taxon>Bacillati</taxon>
        <taxon>Actinomycetota</taxon>
        <taxon>Actinomycetes</taxon>
        <taxon>Actinomycetales</taxon>
        <taxon>Actinomycetaceae</taxon>
        <taxon>Actinomyces</taxon>
    </lineage>
</organism>
<feature type="compositionally biased region" description="Basic and acidic residues" evidence="1">
    <location>
        <begin position="53"/>
        <end position="71"/>
    </location>
</feature>
<dbReference type="Pfam" id="PF20060">
    <property type="entry name" value="DUF6459"/>
    <property type="match status" value="1"/>
</dbReference>
<evidence type="ECO:0000313" key="2">
    <source>
        <dbReference type="EMBL" id="VEG29934.1"/>
    </source>
</evidence>
<proteinExistence type="predicted"/>
<accession>A0A448HJM7</accession>
<gene>
    <name evidence="2" type="ORF">NCTC11636_02407</name>
</gene>
<sequence length="192" mass="21011">MSATPTALTTDEAPPRAPRRSHGTSARALSTTRHAPAGRVVEHPRLTAAQPRTDWDRMRFQPRLAHEDTEQPRGGPEETTTTRMPDPARSAASIVQAACEVLTGHRPADQLARWTTPQLFDALARRAGLARRLLGPRPQATRMRARSVRAQTVAHGACEATVLLDDGSRVRAAAVRLVAHRGRWVLSHLEIA</sequence>
<protein>
    <submittedName>
        <fullName evidence="2">Uncharacterized protein</fullName>
    </submittedName>
</protein>
<evidence type="ECO:0000313" key="3">
    <source>
        <dbReference type="Proteomes" id="UP000266895"/>
    </source>
</evidence>
<keyword evidence="3" id="KW-1185">Reference proteome</keyword>
<evidence type="ECO:0000256" key="1">
    <source>
        <dbReference type="SAM" id="MobiDB-lite"/>
    </source>
</evidence>
<dbReference type="EMBL" id="LR134350">
    <property type="protein sequence ID" value="VEG29934.1"/>
    <property type="molecule type" value="Genomic_DNA"/>
</dbReference>
<dbReference type="AlphaFoldDB" id="A0A448HJM7"/>
<dbReference type="Proteomes" id="UP000266895">
    <property type="component" value="Chromosome"/>
</dbReference>
<dbReference type="RefSeq" id="WP_232009763.1">
    <property type="nucleotide sequence ID" value="NZ_LR134350.1"/>
</dbReference>
<reference evidence="2 3" key="1">
    <citation type="submission" date="2018-12" db="EMBL/GenBank/DDBJ databases">
        <authorList>
            <consortium name="Pathogen Informatics"/>
        </authorList>
    </citation>
    <scope>NUCLEOTIDE SEQUENCE [LARGE SCALE GENOMIC DNA]</scope>
    <source>
        <strain evidence="2 3">NCTC11636</strain>
    </source>
</reference>
<feature type="compositionally biased region" description="Polar residues" evidence="1">
    <location>
        <begin position="23"/>
        <end position="33"/>
    </location>
</feature>